<keyword evidence="1" id="KW-1133">Transmembrane helix</keyword>
<dbReference type="Proteomes" id="UP000524237">
    <property type="component" value="Unassembled WGS sequence"/>
</dbReference>
<name>A0A7W3JT45_9MICO</name>
<dbReference type="AlphaFoldDB" id="A0A7W3JT45"/>
<proteinExistence type="predicted"/>
<feature type="transmembrane region" description="Helical" evidence="1">
    <location>
        <begin position="6"/>
        <end position="25"/>
    </location>
</feature>
<evidence type="ECO:0000313" key="3">
    <source>
        <dbReference type="Proteomes" id="UP000524237"/>
    </source>
</evidence>
<organism evidence="2 3">
    <name type="scientific">Alpinimonas psychrophila</name>
    <dbReference type="NCBI Taxonomy" id="748908"/>
    <lineage>
        <taxon>Bacteria</taxon>
        <taxon>Bacillati</taxon>
        <taxon>Actinomycetota</taxon>
        <taxon>Actinomycetes</taxon>
        <taxon>Micrococcales</taxon>
        <taxon>Microbacteriaceae</taxon>
        <taxon>Alpinimonas</taxon>
    </lineage>
</organism>
<keyword evidence="1" id="KW-0472">Membrane</keyword>
<dbReference type="EMBL" id="JACGWU010000001">
    <property type="protein sequence ID" value="MBA8828607.1"/>
    <property type="molecule type" value="Genomic_DNA"/>
</dbReference>
<keyword evidence="3" id="KW-1185">Reference proteome</keyword>
<gene>
    <name evidence="2" type="ORF">FB555_000678</name>
</gene>
<evidence type="ECO:0000313" key="2">
    <source>
        <dbReference type="EMBL" id="MBA8828607.1"/>
    </source>
</evidence>
<sequence length="104" mass="10718">MNLWTIVLVASLGVFAVKLVGYLVPASILATPRPTRIANLLTVAMLAALVAVQTLGAGESIVLDARIPAVVLAAGLFALRVPYILVVLVAGVVAALLRNFGLMA</sequence>
<keyword evidence="1" id="KW-0812">Transmembrane</keyword>
<dbReference type="RefSeq" id="WP_182484003.1">
    <property type="nucleotide sequence ID" value="NZ_JACGWU010000001.1"/>
</dbReference>
<feature type="transmembrane region" description="Helical" evidence="1">
    <location>
        <begin position="69"/>
        <end position="97"/>
    </location>
</feature>
<comment type="caution">
    <text evidence="2">The sequence shown here is derived from an EMBL/GenBank/DDBJ whole genome shotgun (WGS) entry which is preliminary data.</text>
</comment>
<reference evidence="2 3" key="1">
    <citation type="submission" date="2020-07" db="EMBL/GenBank/DDBJ databases">
        <title>Sequencing the genomes of 1000 actinobacteria strains.</title>
        <authorList>
            <person name="Klenk H.-P."/>
        </authorList>
    </citation>
    <scope>NUCLEOTIDE SEQUENCE [LARGE SCALE GENOMIC DNA]</scope>
    <source>
        <strain evidence="2 3">DSM 23737</strain>
    </source>
</reference>
<protein>
    <submittedName>
        <fullName evidence="2">Putative membrane protein</fullName>
    </submittedName>
</protein>
<accession>A0A7W3JT45</accession>
<evidence type="ECO:0000256" key="1">
    <source>
        <dbReference type="SAM" id="Phobius"/>
    </source>
</evidence>
<feature type="transmembrane region" description="Helical" evidence="1">
    <location>
        <begin position="37"/>
        <end position="57"/>
    </location>
</feature>